<reference evidence="5" key="1">
    <citation type="journal article" date="2019" name="Int. J. Syst. Evol. Microbiol.">
        <title>The Global Catalogue of Microorganisms (GCM) 10K type strain sequencing project: providing services to taxonomists for standard genome sequencing and annotation.</title>
        <authorList>
            <consortium name="The Broad Institute Genomics Platform"/>
            <consortium name="The Broad Institute Genome Sequencing Center for Infectious Disease"/>
            <person name="Wu L."/>
            <person name="Ma J."/>
        </authorList>
    </citation>
    <scope>NUCLEOTIDE SEQUENCE [LARGE SCALE GENOMIC DNA]</scope>
    <source>
        <strain evidence="5">JCM 4816</strain>
    </source>
</reference>
<dbReference type="GO" id="GO:0016746">
    <property type="term" value="F:acyltransferase activity"/>
    <property type="evidence" value="ECO:0007669"/>
    <property type="project" value="UniProtKB-KW"/>
</dbReference>
<accession>A0ABW1FV28</accession>
<sequence length="218" mass="22710">MLSALARRLVPLLARLDVAPGQVPAGPCIVAVNHSSLVDPGVVLAALRLLGERRPVLLATAGLWRIPVLGRLLRAEGHIPVQRGTANAAAALDAAERELRRGRVVVIYPEGRLPRRRDSGDGAPQEFRSGVARLALATGVPVVPLGQSGSRRITSGSTLKQVAGVVTAPLRRPRVRVALGAPVLLTGSVPQATEQAHAAVTDAWRAAADGLAGPRRCA</sequence>
<comment type="caution">
    <text evidence="4">The sequence shown here is derived from an EMBL/GenBank/DDBJ whole genome shotgun (WGS) entry which is preliminary data.</text>
</comment>
<keyword evidence="1" id="KW-0808">Transferase</keyword>
<dbReference type="RefSeq" id="WP_380579609.1">
    <property type="nucleotide sequence ID" value="NZ_JBHSQJ010000010.1"/>
</dbReference>
<dbReference type="CDD" id="cd07989">
    <property type="entry name" value="LPLAT_AGPAT-like"/>
    <property type="match status" value="1"/>
</dbReference>
<keyword evidence="2 4" id="KW-0012">Acyltransferase</keyword>
<dbReference type="InterPro" id="IPR002123">
    <property type="entry name" value="Plipid/glycerol_acylTrfase"/>
</dbReference>
<evidence type="ECO:0000256" key="1">
    <source>
        <dbReference type="ARBA" id="ARBA00022679"/>
    </source>
</evidence>
<dbReference type="PANTHER" id="PTHR10434:SF11">
    <property type="entry name" value="1-ACYL-SN-GLYCEROL-3-PHOSPHATE ACYLTRANSFERASE"/>
    <property type="match status" value="1"/>
</dbReference>
<dbReference type="SUPFAM" id="SSF69593">
    <property type="entry name" value="Glycerol-3-phosphate (1)-acyltransferase"/>
    <property type="match status" value="1"/>
</dbReference>
<keyword evidence="5" id="KW-1185">Reference proteome</keyword>
<organism evidence="4 5">
    <name type="scientific">Streptacidiphilus monticola</name>
    <dbReference type="NCBI Taxonomy" id="2161674"/>
    <lineage>
        <taxon>Bacteria</taxon>
        <taxon>Bacillati</taxon>
        <taxon>Actinomycetota</taxon>
        <taxon>Actinomycetes</taxon>
        <taxon>Kitasatosporales</taxon>
        <taxon>Streptomycetaceae</taxon>
        <taxon>Streptacidiphilus</taxon>
    </lineage>
</organism>
<evidence type="ECO:0000313" key="4">
    <source>
        <dbReference type="EMBL" id="MFC5906320.1"/>
    </source>
</evidence>
<dbReference type="Proteomes" id="UP001596174">
    <property type="component" value="Unassembled WGS sequence"/>
</dbReference>
<dbReference type="Pfam" id="PF01553">
    <property type="entry name" value="Acyltransferase"/>
    <property type="match status" value="1"/>
</dbReference>
<evidence type="ECO:0000313" key="5">
    <source>
        <dbReference type="Proteomes" id="UP001596174"/>
    </source>
</evidence>
<feature type="domain" description="Phospholipid/glycerol acyltransferase" evidence="3">
    <location>
        <begin position="28"/>
        <end position="150"/>
    </location>
</feature>
<dbReference type="PANTHER" id="PTHR10434">
    <property type="entry name" value="1-ACYL-SN-GLYCEROL-3-PHOSPHATE ACYLTRANSFERASE"/>
    <property type="match status" value="1"/>
</dbReference>
<dbReference type="SMART" id="SM00563">
    <property type="entry name" value="PlsC"/>
    <property type="match status" value="1"/>
</dbReference>
<proteinExistence type="predicted"/>
<evidence type="ECO:0000259" key="3">
    <source>
        <dbReference type="SMART" id="SM00563"/>
    </source>
</evidence>
<dbReference type="EMBL" id="JBHSQJ010000010">
    <property type="protein sequence ID" value="MFC5906320.1"/>
    <property type="molecule type" value="Genomic_DNA"/>
</dbReference>
<protein>
    <submittedName>
        <fullName evidence="4">Lysophospholipid acyltransferase family protein</fullName>
    </submittedName>
</protein>
<gene>
    <name evidence="4" type="ORF">ACFP3V_03680</name>
</gene>
<name>A0ABW1FV28_9ACTN</name>
<evidence type="ECO:0000256" key="2">
    <source>
        <dbReference type="ARBA" id="ARBA00023315"/>
    </source>
</evidence>